<dbReference type="AlphaFoldDB" id="A0A1Y5FBG0"/>
<organism evidence="1 2">
    <name type="scientific">Halobacteriovorax marinus</name>
    <dbReference type="NCBI Taxonomy" id="97084"/>
    <lineage>
        <taxon>Bacteria</taxon>
        <taxon>Pseudomonadati</taxon>
        <taxon>Bdellovibrionota</taxon>
        <taxon>Bacteriovoracia</taxon>
        <taxon>Bacteriovoracales</taxon>
        <taxon>Halobacteriovoraceae</taxon>
        <taxon>Halobacteriovorax</taxon>
    </lineage>
</organism>
<sequence>MVRIQLITFIVATLFLISCEDKKLQNSIGENISSDHSGVINKATNNLSTIPSTYEVTDHIERQVSAPKTKNCKVIEEIEEEEEEEEEEIVETSSGNELCDYPELGNSWVSNCEKLFTNSNIPKDALEYTMKAFKNNFDKFRNKNCYLYKGGSSHYSLKGLSRSKFEDAMKDGIPNKCQIVINNTKEKLSTFRGKMYYIDICKGKVTESYFNMGSGTFKSKYANVNGKNSTVKGIFLTGTGDFDFKPGGSKSKVKYKKIRQYMKKTYGESKAHAVQLIGLQSTNSGSGPDSKYMHISPYRSSWGCPSIDKDNYWMIKELAKNGPSMVVNYGTGMQDIEEVNKCGSRKK</sequence>
<proteinExistence type="predicted"/>
<name>A0A1Y5FBG0_9BACT</name>
<evidence type="ECO:0000313" key="2">
    <source>
        <dbReference type="Proteomes" id="UP000196531"/>
    </source>
</evidence>
<reference evidence="2" key="1">
    <citation type="journal article" date="2017" name="Proc. Natl. Acad. Sci. U.S.A.">
        <title>Simulation of Deepwater Horizon oil plume reveals substrate specialization within a complex community of hydrocarbon-degraders.</title>
        <authorList>
            <person name="Hu P."/>
            <person name="Dubinsky E.A."/>
            <person name="Probst A.J."/>
            <person name="Wang J."/>
            <person name="Sieber C.M.K."/>
            <person name="Tom L.M."/>
            <person name="Gardinali P."/>
            <person name="Banfield J.F."/>
            <person name="Atlas R.M."/>
            <person name="Andersen G.L."/>
        </authorList>
    </citation>
    <scope>NUCLEOTIDE SEQUENCE [LARGE SCALE GENOMIC DNA]</scope>
</reference>
<comment type="caution">
    <text evidence="1">The sequence shown here is derived from an EMBL/GenBank/DDBJ whole genome shotgun (WGS) entry which is preliminary data.</text>
</comment>
<accession>A0A1Y5FBG0</accession>
<dbReference type="Proteomes" id="UP000196531">
    <property type="component" value="Unassembled WGS sequence"/>
</dbReference>
<evidence type="ECO:0008006" key="3">
    <source>
        <dbReference type="Google" id="ProtNLM"/>
    </source>
</evidence>
<dbReference type="PROSITE" id="PS51257">
    <property type="entry name" value="PROKAR_LIPOPROTEIN"/>
    <property type="match status" value="1"/>
</dbReference>
<protein>
    <recommendedName>
        <fullName evidence="3">YkuD domain-containing protein</fullName>
    </recommendedName>
</protein>
<evidence type="ECO:0000313" key="1">
    <source>
        <dbReference type="EMBL" id="OUR96309.1"/>
    </source>
</evidence>
<gene>
    <name evidence="1" type="ORF">A9Q84_08095</name>
</gene>
<dbReference type="EMBL" id="MAAO01000006">
    <property type="protein sequence ID" value="OUR96309.1"/>
    <property type="molecule type" value="Genomic_DNA"/>
</dbReference>